<keyword evidence="23" id="KW-1185">Reference proteome</keyword>
<dbReference type="GO" id="GO:0005775">
    <property type="term" value="C:vacuolar lumen"/>
    <property type="evidence" value="ECO:0007669"/>
    <property type="project" value="TreeGrafter"/>
</dbReference>
<feature type="chain" id="PRO_5004450757" description="triacylglycerol lipase" evidence="20">
    <location>
        <begin position="39"/>
        <end position="658"/>
    </location>
</feature>
<feature type="signal peptide" evidence="20">
    <location>
        <begin position="1"/>
        <end position="38"/>
    </location>
</feature>
<dbReference type="STRING" id="1168221.R7YSP7"/>
<dbReference type="InterPro" id="IPR002921">
    <property type="entry name" value="Fungal_lipase-type"/>
</dbReference>
<comment type="subunit">
    <text evidence="5">Binds to both phosphatidylinositol (PI) and phosphatidylinositol 3,5-bisphosphate (PIP2).</text>
</comment>
<dbReference type="GO" id="GO:0004806">
    <property type="term" value="F:triacylglycerol lipase activity"/>
    <property type="evidence" value="ECO:0007669"/>
    <property type="project" value="UniProtKB-EC"/>
</dbReference>
<proteinExistence type="inferred from homology"/>
<gene>
    <name evidence="22" type="ORF">W97_04083</name>
</gene>
<keyword evidence="11" id="KW-0735">Signal-anchor</keyword>
<feature type="compositionally biased region" description="Low complexity" evidence="19">
    <location>
        <begin position="471"/>
        <end position="489"/>
    </location>
</feature>
<evidence type="ECO:0000256" key="3">
    <source>
        <dbReference type="ARBA" id="ARBA00004343"/>
    </source>
</evidence>
<dbReference type="GO" id="GO:0032585">
    <property type="term" value="C:multivesicular body membrane"/>
    <property type="evidence" value="ECO:0007669"/>
    <property type="project" value="UniProtKB-SubCell"/>
</dbReference>
<comment type="subcellular location">
    <subcellularLocation>
        <location evidence="3">Endosome</location>
        <location evidence="3">Multivesicular body membrane</location>
        <topology evidence="3">Single-pass type II membrane protein</topology>
    </subcellularLocation>
    <subcellularLocation>
        <location evidence="2">Prevacuolar compartment membrane</location>
        <topology evidence="2">Single-pass type II membrane protein</topology>
    </subcellularLocation>
</comment>
<dbReference type="eggNOG" id="KOG4540">
    <property type="taxonomic scope" value="Eukaryota"/>
</dbReference>
<evidence type="ECO:0000256" key="8">
    <source>
        <dbReference type="ARBA" id="ARBA00022753"/>
    </source>
</evidence>
<protein>
    <recommendedName>
        <fullName evidence="6">triacylglycerol lipase</fullName>
        <ecNumber evidence="6">3.1.1.3</ecNumber>
    </recommendedName>
    <alternativeName>
        <fullName evidence="18">Autophagy-related protein 15</fullName>
    </alternativeName>
</protein>
<dbReference type="GO" id="GO:0034496">
    <property type="term" value="P:multivesicular body membrane disassembly"/>
    <property type="evidence" value="ECO:0007669"/>
    <property type="project" value="TreeGrafter"/>
</dbReference>
<dbReference type="PANTHER" id="PTHR47175">
    <property type="entry name" value="LIPASE ATG15-RELATED"/>
    <property type="match status" value="1"/>
</dbReference>
<evidence type="ECO:0000256" key="17">
    <source>
        <dbReference type="ARBA" id="ARBA00024663"/>
    </source>
</evidence>
<keyword evidence="14" id="KW-0443">Lipid metabolism</keyword>
<dbReference type="Pfam" id="PF01764">
    <property type="entry name" value="Lipase_3"/>
    <property type="match status" value="1"/>
</dbReference>
<dbReference type="GO" id="GO:0034727">
    <property type="term" value="P:piecemeal microautophagy of the nucleus"/>
    <property type="evidence" value="ECO:0007669"/>
    <property type="project" value="TreeGrafter"/>
</dbReference>
<dbReference type="EMBL" id="JH767570">
    <property type="protein sequence ID" value="EON64849.1"/>
    <property type="molecule type" value="Genomic_DNA"/>
</dbReference>
<dbReference type="GO" id="GO:0046461">
    <property type="term" value="P:neutral lipid catabolic process"/>
    <property type="evidence" value="ECO:0007669"/>
    <property type="project" value="TreeGrafter"/>
</dbReference>
<keyword evidence="12" id="KW-1133">Transmembrane helix</keyword>
<evidence type="ECO:0000256" key="2">
    <source>
        <dbReference type="ARBA" id="ARBA00004270"/>
    </source>
</evidence>
<dbReference type="GO" id="GO:0004620">
    <property type="term" value="F:phospholipase activity"/>
    <property type="evidence" value="ECO:0007669"/>
    <property type="project" value="TreeGrafter"/>
</dbReference>
<dbReference type="Proteomes" id="UP000016924">
    <property type="component" value="Unassembled WGS sequence"/>
</dbReference>
<organism evidence="22 23">
    <name type="scientific">Coniosporium apollinis (strain CBS 100218)</name>
    <name type="common">Rock-inhabiting black yeast</name>
    <dbReference type="NCBI Taxonomy" id="1168221"/>
    <lineage>
        <taxon>Eukaryota</taxon>
        <taxon>Fungi</taxon>
        <taxon>Dikarya</taxon>
        <taxon>Ascomycota</taxon>
        <taxon>Pezizomycotina</taxon>
        <taxon>Dothideomycetes</taxon>
        <taxon>Dothideomycetes incertae sedis</taxon>
        <taxon>Coniosporium</taxon>
    </lineage>
</organism>
<keyword evidence="16" id="KW-0325">Glycoprotein</keyword>
<evidence type="ECO:0000256" key="13">
    <source>
        <dbReference type="ARBA" id="ARBA00023006"/>
    </source>
</evidence>
<accession>R7YSP7</accession>
<evidence type="ECO:0000256" key="19">
    <source>
        <dbReference type="SAM" id="MobiDB-lite"/>
    </source>
</evidence>
<keyword evidence="10" id="KW-0442">Lipid degradation</keyword>
<sequence>MAAGMLPIRYNHSASGLTATLLFALLALSSWTIQSVAASGQVVAEAAVVPELPVLLPPAVPPEEQTGRTPGADGQLLEFKLQHIFHHGTHKYPRLHRRLDIPADARLLVTLDEAMDPEPAPRLRARSQPTTIQRLADRSASHINDILEYGRMNGHPMPLPASAWTEDELSGPNATDKETVLSFARMASNAYILEPHTGEWQDVGGGFNYTEDFGWQADGLRGHIFADTKNQTVIIGLKGTSVAVFDGAETTTNDKVNDNLFFSCCCGQGGSFLWLQVCDCQTSTYTCNSTCLVQALKAKNHYYYAVQDLYHNVTAIYPDADIWVTGHSLGGSVVSLLGLTFGLPAVTFEAPGEALPAMRLGLPTPPGYRAGSHQQRGNTGGYHFGHTADPIFMGTCSTCTLAGYALQSVCHSGLTCEYDTVKDFGWRQGLGYHRIVNVIHNVIEKYDQPAKCEPYEDCVDCFNWKFYESNSSTTTSSSSSSSSTTRTRTATCKTPGWWGCLDETTTSDTTSTHSASTSTSTSTCKTPGWFGCKDPTTTTTTTSSSSQTAAPAPTITTTSSTPTASSPSTSCDDPGWFGCNDPTSTVKQTSHKHRYTASPTAECTSREWFGLICVDPSLVTSTNPRPTSSRTAPVRHRTKCAHRYWFGGCKDWEDRDEM</sequence>
<evidence type="ECO:0000256" key="5">
    <source>
        <dbReference type="ARBA" id="ARBA00011137"/>
    </source>
</evidence>
<keyword evidence="9" id="KW-0378">Hydrolase</keyword>
<evidence type="ECO:0000313" key="23">
    <source>
        <dbReference type="Proteomes" id="UP000016924"/>
    </source>
</evidence>
<evidence type="ECO:0000259" key="21">
    <source>
        <dbReference type="Pfam" id="PF01764"/>
    </source>
</evidence>
<dbReference type="Gene3D" id="3.40.50.1820">
    <property type="entry name" value="alpha/beta hydrolase"/>
    <property type="match status" value="1"/>
</dbReference>
<dbReference type="InterPro" id="IPR050805">
    <property type="entry name" value="ATG15_Lipase"/>
</dbReference>
<feature type="domain" description="Fungal lipase-type" evidence="21">
    <location>
        <begin position="297"/>
        <end position="339"/>
    </location>
</feature>
<evidence type="ECO:0000256" key="15">
    <source>
        <dbReference type="ARBA" id="ARBA00023136"/>
    </source>
</evidence>
<dbReference type="CDD" id="cd00519">
    <property type="entry name" value="Lipase_3"/>
    <property type="match status" value="1"/>
</dbReference>
<comment type="function">
    <text evidence="17">Lipase which is essential for lysis of subvacuolar cytoplasm to vacuole targeted bodies and intravacuolar autophagic bodies. Involved in the lysis of intravacuolar multivesicular body (MVB) vesicles. The intravacuolar membrane disintegration by ATG15 is critical to life span extension.</text>
</comment>
<dbReference type="EC" id="3.1.1.3" evidence="6"/>
<dbReference type="GeneID" id="19901394"/>
<name>R7YSP7_CONA1</name>
<evidence type="ECO:0000256" key="18">
    <source>
        <dbReference type="ARBA" id="ARBA00029828"/>
    </source>
</evidence>
<comment type="similarity">
    <text evidence="4">Belongs to the AB hydrolase superfamily. Lipase family.</text>
</comment>
<dbReference type="SUPFAM" id="SSF53474">
    <property type="entry name" value="alpha/beta-Hydrolases"/>
    <property type="match status" value="1"/>
</dbReference>
<evidence type="ECO:0000256" key="4">
    <source>
        <dbReference type="ARBA" id="ARBA00010701"/>
    </source>
</evidence>
<evidence type="ECO:0000256" key="12">
    <source>
        <dbReference type="ARBA" id="ARBA00022989"/>
    </source>
</evidence>
<dbReference type="HOGENOM" id="CLU_028295_0_1_1"/>
<evidence type="ECO:0000256" key="20">
    <source>
        <dbReference type="SAM" id="SignalP"/>
    </source>
</evidence>
<dbReference type="OMA" id="TYHFGHT"/>
<evidence type="ECO:0000256" key="7">
    <source>
        <dbReference type="ARBA" id="ARBA00022692"/>
    </source>
</evidence>
<feature type="region of interest" description="Disordered" evidence="19">
    <location>
        <begin position="537"/>
        <end position="569"/>
    </location>
</feature>
<evidence type="ECO:0000256" key="9">
    <source>
        <dbReference type="ARBA" id="ARBA00022801"/>
    </source>
</evidence>
<comment type="catalytic activity">
    <reaction evidence="1">
        <text>a triacylglycerol + H2O = a diacylglycerol + a fatty acid + H(+)</text>
        <dbReference type="Rhea" id="RHEA:12044"/>
        <dbReference type="ChEBI" id="CHEBI:15377"/>
        <dbReference type="ChEBI" id="CHEBI:15378"/>
        <dbReference type="ChEBI" id="CHEBI:17855"/>
        <dbReference type="ChEBI" id="CHEBI:18035"/>
        <dbReference type="ChEBI" id="CHEBI:28868"/>
        <dbReference type="EC" id="3.1.1.3"/>
    </reaction>
</comment>
<dbReference type="OrthoDB" id="58570at2759"/>
<evidence type="ECO:0000256" key="14">
    <source>
        <dbReference type="ARBA" id="ARBA00023098"/>
    </source>
</evidence>
<keyword evidence="20" id="KW-0732">Signal</keyword>
<dbReference type="AlphaFoldDB" id="R7YSP7"/>
<evidence type="ECO:0000256" key="6">
    <source>
        <dbReference type="ARBA" id="ARBA00013279"/>
    </source>
</evidence>
<dbReference type="GO" id="GO:0006660">
    <property type="term" value="P:phosphatidylserine catabolic process"/>
    <property type="evidence" value="ECO:0007669"/>
    <property type="project" value="TreeGrafter"/>
</dbReference>
<evidence type="ECO:0000256" key="11">
    <source>
        <dbReference type="ARBA" id="ARBA00022968"/>
    </source>
</evidence>
<evidence type="ECO:0000256" key="1">
    <source>
        <dbReference type="ARBA" id="ARBA00001024"/>
    </source>
</evidence>
<evidence type="ECO:0000256" key="16">
    <source>
        <dbReference type="ARBA" id="ARBA00023180"/>
    </source>
</evidence>
<keyword evidence="8" id="KW-0967">Endosome</keyword>
<reference evidence="23" key="1">
    <citation type="submission" date="2012-06" db="EMBL/GenBank/DDBJ databases">
        <title>The genome sequence of Coniosporium apollinis CBS 100218.</title>
        <authorList>
            <consortium name="The Broad Institute Genome Sequencing Platform"/>
            <person name="Cuomo C."/>
            <person name="Gorbushina A."/>
            <person name="Noack S."/>
            <person name="Walker B."/>
            <person name="Young S.K."/>
            <person name="Zeng Q."/>
            <person name="Gargeya S."/>
            <person name="Fitzgerald M."/>
            <person name="Haas B."/>
            <person name="Abouelleil A."/>
            <person name="Alvarado L."/>
            <person name="Arachchi H.M."/>
            <person name="Berlin A.M."/>
            <person name="Chapman S.B."/>
            <person name="Goldberg J."/>
            <person name="Griggs A."/>
            <person name="Gujja S."/>
            <person name="Hansen M."/>
            <person name="Howarth C."/>
            <person name="Imamovic A."/>
            <person name="Larimer J."/>
            <person name="McCowan C."/>
            <person name="Montmayeur A."/>
            <person name="Murphy C."/>
            <person name="Neiman D."/>
            <person name="Pearson M."/>
            <person name="Priest M."/>
            <person name="Roberts A."/>
            <person name="Saif S."/>
            <person name="Shea T."/>
            <person name="Sisk P."/>
            <person name="Sykes S."/>
            <person name="Wortman J."/>
            <person name="Nusbaum C."/>
            <person name="Birren B."/>
        </authorList>
    </citation>
    <scope>NUCLEOTIDE SEQUENCE [LARGE SCALE GENOMIC DNA]</scope>
    <source>
        <strain evidence="23">CBS 100218</strain>
    </source>
</reference>
<keyword evidence="13" id="KW-0072">Autophagy</keyword>
<evidence type="ECO:0000313" key="22">
    <source>
        <dbReference type="EMBL" id="EON64849.1"/>
    </source>
</evidence>
<keyword evidence="7" id="KW-0812">Transmembrane</keyword>
<dbReference type="PANTHER" id="PTHR47175:SF2">
    <property type="entry name" value="LIPASE ATG15-RELATED"/>
    <property type="match status" value="1"/>
</dbReference>
<dbReference type="RefSeq" id="XP_007780166.1">
    <property type="nucleotide sequence ID" value="XM_007781976.1"/>
</dbReference>
<evidence type="ECO:0000256" key="10">
    <source>
        <dbReference type="ARBA" id="ARBA00022963"/>
    </source>
</evidence>
<dbReference type="FunFam" id="3.40.50.1820:FF:000129">
    <property type="entry name" value="Autophagy related lipase Atg15, putative"/>
    <property type="match status" value="1"/>
</dbReference>
<keyword evidence="15" id="KW-0472">Membrane</keyword>
<dbReference type="InterPro" id="IPR029058">
    <property type="entry name" value="AB_hydrolase_fold"/>
</dbReference>
<feature type="region of interest" description="Disordered" evidence="19">
    <location>
        <begin position="470"/>
        <end position="491"/>
    </location>
</feature>